<evidence type="ECO:0000256" key="1">
    <source>
        <dbReference type="ARBA" id="ARBA00022729"/>
    </source>
</evidence>
<dbReference type="Pfam" id="PF07593">
    <property type="entry name" value="UnbV_ASPIC"/>
    <property type="match status" value="1"/>
</dbReference>
<dbReference type="EMBL" id="RJJR01000011">
    <property type="protein sequence ID" value="RNI35305.1"/>
    <property type="molecule type" value="Genomic_DNA"/>
</dbReference>
<dbReference type="RefSeq" id="WP_123121292.1">
    <property type="nucleotide sequence ID" value="NZ_RJJR01000011.1"/>
</dbReference>
<sequence length="1195" mass="133049">MISRQKIFFLPLISLLMFAGIIGCNEKKIDSPLFKLLPATQTGITFKNQLFENDTLNILNQANIYNGGGVGIGDFNRDGLMDIYFAGNMVSNKLYLNKGKFHFEDITAASGTDGQGRWCTGVAVADVNQDGWPDIYVSASFRSDAKLRTNLLYINQGLNKEGIPTFKESAASYGLADTGFSTQAYFFDYDMDGDLDMYLVTNEVYDPKTPITFRPKLTDGSAKNTDRLYRNNGNGTFTNVSKEAGITIEGWGHAACITDINKDGWPDIYVANDFVSNDLCYINNKNGTFSNRLDQYFKHTSWNAMGTDASDINNDGLVDLVSLEMLPEENLRKKRMLSGNEYYNYTSSKKFGYGPQYVRNMFQLNSGITPEGHPIFNDISFMAGIYQTDWSWCPLIADFDNDGLRDLIITNGIPRDVTDLDYIENSNDRDYTNGKTASTPTYKLSMTDSLPVVKFSNYGFKNINGLQFKNETKSWGIDIPSFSNGAAYADLDNDGDLDFIVNNINDTAFVFENTVNDTTGSKKTNFLVVNFDGPKNNNNGIGATVNLYYQHKRQYYEQYPTRGYLSTDDPRAHFGLGDVTNVDSVLVAWPDGRQQIITNVKVNEPLTVSYKNSVQKNNTITDPFLSSYFVNSAKSYGITYLPKESDFVDYNIQATLPHKLSQYGPGIAVGDIDQNGFDDFYLGGSSGHAGIFFMQDAKGNFTMDSTRLLKKDDPLYEDMGAIFFDANNDHFPDLYLVSGSYEIPPNHPISSDRLFLNDGTGHFIKTSGALPIDSSNGSCVRAADFDDDGKLDLFVGGRVVSGAYPNPPQSFLLKNIGGKFIDVTEQYCPELKNIGMITDALWTDFNNDGKVDLLVVGEWMPVTFFKNTGYSLEKVKTGIENNVGWWNSITAGDFDNDGDMDYIFGNLGINSNYTASPQQPMTLIANDIDNNGTTDPMVFAYSLGPDGTYKPYPMATRDDMIKQVISFGKKFPTYKSYGLATMDDIWSEDDKQGAIILQANNMQTCYLENKGDGHFEIKPMPLQAQQAPVYGMKSEDIDGDGNLDVLMVGNDYSMDPYSGRHDAFMGLCLKGAGKGNFTPVSLQQSGFFVNGDAKGLATVFTAKNESIIIATQNQDSVKVYSRNPASPKIISRWIKLNPDDFFADVVCRDGAKRRIEFYYGSTYLSQSSRVMPVYSYFKKITITNFNGVKREVPMK</sequence>
<evidence type="ECO:0000313" key="3">
    <source>
        <dbReference type="EMBL" id="RNI35305.1"/>
    </source>
</evidence>
<evidence type="ECO:0000259" key="2">
    <source>
        <dbReference type="Pfam" id="PF07593"/>
    </source>
</evidence>
<dbReference type="OrthoDB" id="600363at2"/>
<organism evidence="3 4">
    <name type="scientific">Hanamia caeni</name>
    <dbReference type="NCBI Taxonomy" id="2294116"/>
    <lineage>
        <taxon>Bacteria</taxon>
        <taxon>Pseudomonadati</taxon>
        <taxon>Bacteroidota</taxon>
        <taxon>Chitinophagia</taxon>
        <taxon>Chitinophagales</taxon>
        <taxon>Chitinophagaceae</taxon>
        <taxon>Hanamia</taxon>
    </lineage>
</organism>
<dbReference type="InterPro" id="IPR013517">
    <property type="entry name" value="FG-GAP"/>
</dbReference>
<dbReference type="Gene3D" id="2.130.10.130">
    <property type="entry name" value="Integrin alpha, N-terminal"/>
    <property type="match status" value="3"/>
</dbReference>
<comment type="caution">
    <text evidence="3">The sequence shown here is derived from an EMBL/GenBank/DDBJ whole genome shotgun (WGS) entry which is preliminary data.</text>
</comment>
<dbReference type="AlphaFoldDB" id="A0A3M9ND20"/>
<accession>A0A3M9ND20</accession>
<gene>
    <name evidence="3" type="ORF">EFY79_13725</name>
</gene>
<dbReference type="Proteomes" id="UP000267223">
    <property type="component" value="Unassembled WGS sequence"/>
</dbReference>
<dbReference type="InterPro" id="IPR011519">
    <property type="entry name" value="UnbV_ASPIC"/>
</dbReference>
<dbReference type="SUPFAM" id="SSF69318">
    <property type="entry name" value="Integrin alpha N-terminal domain"/>
    <property type="match status" value="3"/>
</dbReference>
<dbReference type="PANTHER" id="PTHR16026:SF0">
    <property type="entry name" value="CARTILAGE ACIDIC PROTEIN 1"/>
    <property type="match status" value="1"/>
</dbReference>
<feature type="domain" description="ASPIC/UnbV" evidence="2">
    <location>
        <begin position="540"/>
        <end position="606"/>
    </location>
</feature>
<reference evidence="3 4" key="1">
    <citation type="submission" date="2018-11" db="EMBL/GenBank/DDBJ databases">
        <title>Draft genome sequence of Ferruginibacter sp. BO-59.</title>
        <authorList>
            <person name="Im W.T."/>
        </authorList>
    </citation>
    <scope>NUCLEOTIDE SEQUENCE [LARGE SCALE GENOMIC DNA]</scope>
    <source>
        <strain evidence="3 4">BO-59</strain>
    </source>
</reference>
<dbReference type="InterPro" id="IPR027039">
    <property type="entry name" value="Crtac1"/>
</dbReference>
<dbReference type="InterPro" id="IPR028994">
    <property type="entry name" value="Integrin_alpha_N"/>
</dbReference>
<keyword evidence="4" id="KW-1185">Reference proteome</keyword>
<keyword evidence="1" id="KW-0732">Signal</keyword>
<evidence type="ECO:0000313" key="4">
    <source>
        <dbReference type="Proteomes" id="UP000267223"/>
    </source>
</evidence>
<dbReference type="PANTHER" id="PTHR16026">
    <property type="entry name" value="CARTILAGE ACIDIC PROTEIN 1"/>
    <property type="match status" value="1"/>
</dbReference>
<name>A0A3M9ND20_9BACT</name>
<protein>
    <submittedName>
        <fullName evidence="3">RNA-binding protein</fullName>
    </submittedName>
</protein>
<dbReference type="PROSITE" id="PS51257">
    <property type="entry name" value="PROKAR_LIPOPROTEIN"/>
    <property type="match status" value="1"/>
</dbReference>
<dbReference type="Pfam" id="PF13517">
    <property type="entry name" value="FG-GAP_3"/>
    <property type="match status" value="4"/>
</dbReference>
<proteinExistence type="predicted"/>